<protein>
    <submittedName>
        <fullName evidence="1">Uncharacterized protein</fullName>
    </submittedName>
</protein>
<dbReference type="EMBL" id="SNRW01003146">
    <property type="protein sequence ID" value="KAA6390670.1"/>
    <property type="molecule type" value="Genomic_DNA"/>
</dbReference>
<evidence type="ECO:0000313" key="1">
    <source>
        <dbReference type="EMBL" id="KAA6390670.1"/>
    </source>
</evidence>
<reference evidence="1 2" key="1">
    <citation type="submission" date="2019-03" db="EMBL/GenBank/DDBJ databases">
        <title>Single cell metagenomics reveals metabolic interactions within the superorganism composed of flagellate Streblomastix strix and complex community of Bacteroidetes bacteria on its surface.</title>
        <authorList>
            <person name="Treitli S.C."/>
            <person name="Kolisko M."/>
            <person name="Husnik F."/>
            <person name="Keeling P."/>
            <person name="Hampl V."/>
        </authorList>
    </citation>
    <scope>NUCLEOTIDE SEQUENCE [LARGE SCALE GENOMIC DNA]</scope>
    <source>
        <strain evidence="1">ST1C</strain>
    </source>
</reference>
<dbReference type="AlphaFoldDB" id="A0A5J4W7A6"/>
<gene>
    <name evidence="1" type="ORF">EZS28_013804</name>
</gene>
<sequence>MFGTRAYSRLCKALISLIRSLWHDVNIHCVADSKSHVAKLIIAVAAALYSMLTTHDRQALIVRISSLVYLLGLYQRLSRQNTVLLKAIQIQFIRFGVPVQEYVLSDFVDSS</sequence>
<dbReference type="Proteomes" id="UP000324800">
    <property type="component" value="Unassembled WGS sequence"/>
</dbReference>
<comment type="caution">
    <text evidence="1">The sequence shown here is derived from an EMBL/GenBank/DDBJ whole genome shotgun (WGS) entry which is preliminary data.</text>
</comment>
<name>A0A5J4W7A6_9EUKA</name>
<accession>A0A5J4W7A6</accession>
<evidence type="ECO:0000313" key="2">
    <source>
        <dbReference type="Proteomes" id="UP000324800"/>
    </source>
</evidence>
<proteinExistence type="predicted"/>
<organism evidence="1 2">
    <name type="scientific">Streblomastix strix</name>
    <dbReference type="NCBI Taxonomy" id="222440"/>
    <lineage>
        <taxon>Eukaryota</taxon>
        <taxon>Metamonada</taxon>
        <taxon>Preaxostyla</taxon>
        <taxon>Oxymonadida</taxon>
        <taxon>Streblomastigidae</taxon>
        <taxon>Streblomastix</taxon>
    </lineage>
</organism>